<proteinExistence type="predicted"/>
<evidence type="ECO:0000313" key="1">
    <source>
        <dbReference type="EMBL" id="PJE73562.1"/>
    </source>
</evidence>
<dbReference type="SUPFAM" id="SSF50494">
    <property type="entry name" value="Trypsin-like serine proteases"/>
    <property type="match status" value="1"/>
</dbReference>
<dbReference type="Proteomes" id="UP000230959">
    <property type="component" value="Unassembled WGS sequence"/>
</dbReference>
<gene>
    <name evidence="1" type="ORF">COV02_01965</name>
</gene>
<sequence>MWDLKKIISARMSSSVIIFSLSVIVAGGFYALAAGKYNEYSSKKAQKENQIQNILIAQQNSLNEIKKEIDLLKQKDEETRLSTTKLIISTQKIEDKINDSENETKIKEEDSQRKILEMEDKISGLSNETSIVVKEWRPRVARIVCQWQYSNGLTRLIKNGSGFVFGEDASVYGGIWTLTNKHVFLDDNGQPPSTCSIKLPENDKTFQAPFVYGSYKTFSSVDMGLIEIKDSNSQLSATINSEKEIFCQYNADIGEKMAILGYPSIGTVNDITATEGIVSGHEGDYYVTSAKIEFGNSGGIAVSTKNNCILGIPTFVKAGQIETLGRVLSTEAMFEAWGIPFQAKDGS</sequence>
<evidence type="ECO:0000313" key="2">
    <source>
        <dbReference type="Proteomes" id="UP000230959"/>
    </source>
</evidence>
<dbReference type="InterPro" id="IPR009003">
    <property type="entry name" value="Peptidase_S1_PA"/>
</dbReference>
<accession>A0A2M8LAB5</accession>
<organism evidence="1 2">
    <name type="scientific">Candidatus Terrybacteria bacterium CG10_big_fil_rev_8_21_14_0_10_41_10</name>
    <dbReference type="NCBI Taxonomy" id="1975026"/>
    <lineage>
        <taxon>Bacteria</taxon>
        <taxon>Candidatus Terryibacteriota</taxon>
    </lineage>
</organism>
<name>A0A2M8LAB5_9BACT</name>
<dbReference type="AlphaFoldDB" id="A0A2M8LAB5"/>
<dbReference type="Pfam" id="PF13365">
    <property type="entry name" value="Trypsin_2"/>
    <property type="match status" value="1"/>
</dbReference>
<protein>
    <recommendedName>
        <fullName evidence="3">Serine protease</fullName>
    </recommendedName>
</protein>
<evidence type="ECO:0008006" key="3">
    <source>
        <dbReference type="Google" id="ProtNLM"/>
    </source>
</evidence>
<dbReference type="EMBL" id="PFER01000029">
    <property type="protein sequence ID" value="PJE73562.1"/>
    <property type="molecule type" value="Genomic_DNA"/>
</dbReference>
<reference evidence="2" key="1">
    <citation type="submission" date="2017-09" db="EMBL/GenBank/DDBJ databases">
        <title>Depth-based differentiation of microbial function through sediment-hosted aquifers and enrichment of novel symbionts in the deep terrestrial subsurface.</title>
        <authorList>
            <person name="Probst A.J."/>
            <person name="Ladd B."/>
            <person name="Jarett J.K."/>
            <person name="Geller-Mcgrath D.E."/>
            <person name="Sieber C.M.K."/>
            <person name="Emerson J.B."/>
            <person name="Anantharaman K."/>
            <person name="Thomas B.C."/>
            <person name="Malmstrom R."/>
            <person name="Stieglmeier M."/>
            <person name="Klingl A."/>
            <person name="Woyke T."/>
            <person name="Ryan C.M."/>
            <person name="Banfield J.F."/>
        </authorList>
    </citation>
    <scope>NUCLEOTIDE SEQUENCE [LARGE SCALE GENOMIC DNA]</scope>
</reference>
<comment type="caution">
    <text evidence="1">The sequence shown here is derived from an EMBL/GenBank/DDBJ whole genome shotgun (WGS) entry which is preliminary data.</text>
</comment>
<dbReference type="Gene3D" id="2.40.10.120">
    <property type="match status" value="1"/>
</dbReference>